<reference evidence="6" key="1">
    <citation type="submission" date="2016-10" db="EMBL/GenBank/DDBJ databases">
        <authorList>
            <person name="Varghese N."/>
            <person name="Submissions S."/>
        </authorList>
    </citation>
    <scope>NUCLEOTIDE SEQUENCE [LARGE SCALE GENOMIC DNA]</scope>
    <source>
        <strain evidence="6">KCTC 32247</strain>
    </source>
</reference>
<dbReference type="RefSeq" id="WP_231975669.1">
    <property type="nucleotide sequence ID" value="NZ_LT629751.1"/>
</dbReference>
<dbReference type="Gene3D" id="1.10.260.40">
    <property type="entry name" value="lambda repressor-like DNA-binding domains"/>
    <property type="match status" value="1"/>
</dbReference>
<dbReference type="Proteomes" id="UP000243359">
    <property type="component" value="Chromosome I"/>
</dbReference>
<dbReference type="Gene3D" id="2.60.120.10">
    <property type="entry name" value="Jelly Rolls"/>
    <property type="match status" value="1"/>
</dbReference>
<dbReference type="SUPFAM" id="SSF51182">
    <property type="entry name" value="RmlC-like cupins"/>
    <property type="match status" value="1"/>
</dbReference>
<evidence type="ECO:0000256" key="3">
    <source>
        <dbReference type="ARBA" id="ARBA00023163"/>
    </source>
</evidence>
<dbReference type="PANTHER" id="PTHR46797:SF23">
    <property type="entry name" value="HTH-TYPE TRANSCRIPTIONAL REGULATOR SUTR"/>
    <property type="match status" value="1"/>
</dbReference>
<feature type="domain" description="HTH cro/C1-type" evidence="4">
    <location>
        <begin position="17"/>
        <end position="71"/>
    </location>
</feature>
<dbReference type="PANTHER" id="PTHR46797">
    <property type="entry name" value="HTH-TYPE TRANSCRIPTIONAL REGULATOR"/>
    <property type="match status" value="1"/>
</dbReference>
<evidence type="ECO:0000259" key="4">
    <source>
        <dbReference type="PROSITE" id="PS50943"/>
    </source>
</evidence>
<accession>A0A1H1LRI0</accession>
<protein>
    <submittedName>
        <fullName evidence="5">Transcriptional regulator, XRE family with cupin sensor</fullName>
    </submittedName>
</protein>
<dbReference type="AlphaFoldDB" id="A0A1H1LRI0"/>
<evidence type="ECO:0000256" key="2">
    <source>
        <dbReference type="ARBA" id="ARBA00023125"/>
    </source>
</evidence>
<dbReference type="InterPro" id="IPR001387">
    <property type="entry name" value="Cro/C1-type_HTH"/>
</dbReference>
<evidence type="ECO:0000313" key="5">
    <source>
        <dbReference type="EMBL" id="SDR76419.1"/>
    </source>
</evidence>
<dbReference type="InterPro" id="IPR010982">
    <property type="entry name" value="Lambda_DNA-bd_dom_sf"/>
</dbReference>
<dbReference type="CDD" id="cd00093">
    <property type="entry name" value="HTH_XRE"/>
    <property type="match status" value="1"/>
</dbReference>
<dbReference type="PROSITE" id="PS50943">
    <property type="entry name" value="HTH_CROC1"/>
    <property type="match status" value="1"/>
</dbReference>
<gene>
    <name evidence="5" type="ORF">SAMN05216221_0247</name>
</gene>
<proteinExistence type="predicted"/>
<dbReference type="SMART" id="SM00530">
    <property type="entry name" value="HTH_XRE"/>
    <property type="match status" value="1"/>
</dbReference>
<dbReference type="InterPro" id="IPR011051">
    <property type="entry name" value="RmlC_Cupin_sf"/>
</dbReference>
<dbReference type="Pfam" id="PF01381">
    <property type="entry name" value="HTH_3"/>
    <property type="match status" value="1"/>
</dbReference>
<dbReference type="Pfam" id="PF07883">
    <property type="entry name" value="Cupin_2"/>
    <property type="match status" value="1"/>
</dbReference>
<name>A0A1H1LRI0_9PSED</name>
<keyword evidence="3" id="KW-0804">Transcription</keyword>
<dbReference type="InterPro" id="IPR050807">
    <property type="entry name" value="TransReg_Diox_bact_type"/>
</dbReference>
<organism evidence="5 6">
    <name type="scientific">Pseudomonas oryzae</name>
    <dbReference type="NCBI Taxonomy" id="1392877"/>
    <lineage>
        <taxon>Bacteria</taxon>
        <taxon>Pseudomonadati</taxon>
        <taxon>Pseudomonadota</taxon>
        <taxon>Gammaproteobacteria</taxon>
        <taxon>Pseudomonadales</taxon>
        <taxon>Pseudomonadaceae</taxon>
        <taxon>Pseudomonas</taxon>
    </lineage>
</organism>
<dbReference type="SUPFAM" id="SSF47413">
    <property type="entry name" value="lambda repressor-like DNA-binding domains"/>
    <property type="match status" value="1"/>
</dbReference>
<sequence>MHSQPEEEVLAHVGANVRRLRLQRGLSQVALAEAAGVSRRTLIGVEAGDANVSLTGLHRIATALGVSFSEIVREHGADPTQPIHALTWKGQSQISRSILLGSAPARHEAELWDWVMDVGEKYVAEPDPKDWREMIYVVDGTLRITLSATPHTLRKGDFLVIDTSQPYAYENIGSDVLHFMRTVVY</sequence>
<dbReference type="GO" id="GO:0003677">
    <property type="term" value="F:DNA binding"/>
    <property type="evidence" value="ECO:0007669"/>
    <property type="project" value="UniProtKB-KW"/>
</dbReference>
<dbReference type="GO" id="GO:0005829">
    <property type="term" value="C:cytosol"/>
    <property type="evidence" value="ECO:0007669"/>
    <property type="project" value="TreeGrafter"/>
</dbReference>
<keyword evidence="2" id="KW-0238">DNA-binding</keyword>
<keyword evidence="1" id="KW-0805">Transcription regulation</keyword>
<dbReference type="CDD" id="cd02209">
    <property type="entry name" value="cupin_XRE_C"/>
    <property type="match status" value="1"/>
</dbReference>
<dbReference type="EMBL" id="LT629751">
    <property type="protein sequence ID" value="SDR76419.1"/>
    <property type="molecule type" value="Genomic_DNA"/>
</dbReference>
<evidence type="ECO:0000313" key="6">
    <source>
        <dbReference type="Proteomes" id="UP000243359"/>
    </source>
</evidence>
<dbReference type="InterPro" id="IPR013096">
    <property type="entry name" value="Cupin_2"/>
</dbReference>
<evidence type="ECO:0000256" key="1">
    <source>
        <dbReference type="ARBA" id="ARBA00023015"/>
    </source>
</evidence>
<keyword evidence="6" id="KW-1185">Reference proteome</keyword>
<dbReference type="STRING" id="1392877.SAMN05216221_0247"/>
<dbReference type="GO" id="GO:0003700">
    <property type="term" value="F:DNA-binding transcription factor activity"/>
    <property type="evidence" value="ECO:0007669"/>
    <property type="project" value="TreeGrafter"/>
</dbReference>
<dbReference type="InterPro" id="IPR014710">
    <property type="entry name" value="RmlC-like_jellyroll"/>
</dbReference>